<dbReference type="EMBL" id="CP003364">
    <property type="protein sequence ID" value="AGA28084.1"/>
    <property type="molecule type" value="Genomic_DNA"/>
</dbReference>
<dbReference type="KEGG" id="saci:Sinac_3853"/>
<sequence length="136" mass="14162">MNPPQNRCRPLSCLVRGFAAALIATLVVGCNGEDTAAAPKIKTVPTKGTVSVDGKPVTEGIITLEPLLDGGSTTQAMGPVQSDGSFSVNSAGGNAGAMPGKYRVLLQSDATKQRKKRNEEVTVEVKEGEELKINLP</sequence>
<dbReference type="RefSeq" id="WP_015247219.1">
    <property type="nucleotide sequence ID" value="NC_019892.1"/>
</dbReference>
<feature type="signal peptide" evidence="2">
    <location>
        <begin position="1"/>
        <end position="29"/>
    </location>
</feature>
<proteinExistence type="predicted"/>
<reference evidence="3 4" key="1">
    <citation type="submission" date="2012-02" db="EMBL/GenBank/DDBJ databases">
        <title>Complete sequence of chromosome of Singulisphaera acidiphila DSM 18658.</title>
        <authorList>
            <consortium name="US DOE Joint Genome Institute (JGI-PGF)"/>
            <person name="Lucas S."/>
            <person name="Copeland A."/>
            <person name="Lapidus A."/>
            <person name="Glavina del Rio T."/>
            <person name="Dalin E."/>
            <person name="Tice H."/>
            <person name="Bruce D."/>
            <person name="Goodwin L."/>
            <person name="Pitluck S."/>
            <person name="Peters L."/>
            <person name="Ovchinnikova G."/>
            <person name="Chertkov O."/>
            <person name="Kyrpides N."/>
            <person name="Mavromatis K."/>
            <person name="Ivanova N."/>
            <person name="Brettin T."/>
            <person name="Detter J.C."/>
            <person name="Han C."/>
            <person name="Larimer F."/>
            <person name="Land M."/>
            <person name="Hauser L."/>
            <person name="Markowitz V."/>
            <person name="Cheng J.-F."/>
            <person name="Hugenholtz P."/>
            <person name="Woyke T."/>
            <person name="Wu D."/>
            <person name="Tindall B."/>
            <person name="Pomrenke H."/>
            <person name="Brambilla E."/>
            <person name="Klenk H.-P."/>
            <person name="Eisen J.A."/>
        </authorList>
    </citation>
    <scope>NUCLEOTIDE SEQUENCE [LARGE SCALE GENOMIC DNA]</scope>
    <source>
        <strain evidence="4">ATCC BAA-1392 / DSM 18658 / VKM B-2454 / MOB10</strain>
    </source>
</reference>
<accession>L0DFC4</accession>
<evidence type="ECO:0000256" key="2">
    <source>
        <dbReference type="SAM" id="SignalP"/>
    </source>
</evidence>
<dbReference type="AlphaFoldDB" id="L0DFC4"/>
<dbReference type="eggNOG" id="ENOG502ZXGM">
    <property type="taxonomic scope" value="Bacteria"/>
</dbReference>
<evidence type="ECO:0000313" key="3">
    <source>
        <dbReference type="EMBL" id="AGA28084.1"/>
    </source>
</evidence>
<evidence type="ECO:0008006" key="5">
    <source>
        <dbReference type="Google" id="ProtNLM"/>
    </source>
</evidence>
<keyword evidence="4" id="KW-1185">Reference proteome</keyword>
<organism evidence="3 4">
    <name type="scientific">Singulisphaera acidiphila (strain ATCC BAA-1392 / DSM 18658 / VKM B-2454 / MOB10)</name>
    <dbReference type="NCBI Taxonomy" id="886293"/>
    <lineage>
        <taxon>Bacteria</taxon>
        <taxon>Pseudomonadati</taxon>
        <taxon>Planctomycetota</taxon>
        <taxon>Planctomycetia</taxon>
        <taxon>Isosphaerales</taxon>
        <taxon>Isosphaeraceae</taxon>
        <taxon>Singulisphaera</taxon>
    </lineage>
</organism>
<name>L0DFC4_SINAD</name>
<dbReference type="HOGENOM" id="CLU_1874048_0_0_0"/>
<dbReference type="Proteomes" id="UP000010798">
    <property type="component" value="Chromosome"/>
</dbReference>
<protein>
    <recommendedName>
        <fullName evidence="5">Carboxypeptidase regulatory-like domain-containing protein</fullName>
    </recommendedName>
</protein>
<feature type="chain" id="PRO_5003940759" description="Carboxypeptidase regulatory-like domain-containing protein" evidence="2">
    <location>
        <begin position="30"/>
        <end position="136"/>
    </location>
</feature>
<gene>
    <name evidence="3" type="ordered locus">Sinac_3853</name>
</gene>
<evidence type="ECO:0000313" key="4">
    <source>
        <dbReference type="Proteomes" id="UP000010798"/>
    </source>
</evidence>
<evidence type="ECO:0000256" key="1">
    <source>
        <dbReference type="SAM" id="MobiDB-lite"/>
    </source>
</evidence>
<dbReference type="OrthoDB" id="281179at2"/>
<feature type="region of interest" description="Disordered" evidence="1">
    <location>
        <begin position="68"/>
        <end position="96"/>
    </location>
</feature>
<dbReference type="PROSITE" id="PS51257">
    <property type="entry name" value="PROKAR_LIPOPROTEIN"/>
    <property type="match status" value="1"/>
</dbReference>
<keyword evidence="2" id="KW-0732">Signal</keyword>
<feature type="compositionally biased region" description="Polar residues" evidence="1">
    <location>
        <begin position="71"/>
        <end position="92"/>
    </location>
</feature>